<evidence type="ECO:0000313" key="2">
    <source>
        <dbReference type="Proteomes" id="UP000055045"/>
    </source>
</evidence>
<organism evidence="1 2">
    <name type="scientific">Penicillium freii</name>
    <dbReference type="NCBI Taxonomy" id="48697"/>
    <lineage>
        <taxon>Eukaryota</taxon>
        <taxon>Fungi</taxon>
        <taxon>Dikarya</taxon>
        <taxon>Ascomycota</taxon>
        <taxon>Pezizomycotina</taxon>
        <taxon>Eurotiomycetes</taxon>
        <taxon>Eurotiomycetidae</taxon>
        <taxon>Eurotiales</taxon>
        <taxon>Aspergillaceae</taxon>
        <taxon>Penicillium</taxon>
    </lineage>
</organism>
<protein>
    <submittedName>
        <fullName evidence="1">Uncharacterized protein</fullName>
    </submittedName>
</protein>
<proteinExistence type="predicted"/>
<gene>
    <name evidence="1" type="ORF">ACN42_g10554</name>
</gene>
<dbReference type="EMBL" id="LLXE01000453">
    <property type="protein sequence ID" value="KUM56650.1"/>
    <property type="molecule type" value="Genomic_DNA"/>
</dbReference>
<dbReference type="Proteomes" id="UP000055045">
    <property type="component" value="Unassembled WGS sequence"/>
</dbReference>
<name>A0A101MA12_PENFR</name>
<sequence>MSSEFYLCRRLAFKLRKYIEDTPHSNAEQELRWMVITPSTLTINQSGIGVVLVFLVFQGSVDGHHSIHFDHQSI</sequence>
<reference evidence="1 2" key="1">
    <citation type="submission" date="2015-10" db="EMBL/GenBank/DDBJ databases">
        <title>Genome sequencing of Penicillium freii.</title>
        <authorList>
            <person name="Nguyen H.D."/>
            <person name="Visagie C.M."/>
            <person name="Seifert K.A."/>
        </authorList>
    </citation>
    <scope>NUCLEOTIDE SEQUENCE [LARGE SCALE GENOMIC DNA]</scope>
    <source>
        <strain evidence="1 2">DAOM 242723</strain>
    </source>
</reference>
<dbReference type="AlphaFoldDB" id="A0A101MA12"/>
<keyword evidence="2" id="KW-1185">Reference proteome</keyword>
<comment type="caution">
    <text evidence="1">The sequence shown here is derived from an EMBL/GenBank/DDBJ whole genome shotgun (WGS) entry which is preliminary data.</text>
</comment>
<accession>A0A101MA12</accession>
<evidence type="ECO:0000313" key="1">
    <source>
        <dbReference type="EMBL" id="KUM56650.1"/>
    </source>
</evidence>